<evidence type="ECO:0000256" key="1">
    <source>
        <dbReference type="ARBA" id="ARBA00004211"/>
    </source>
</evidence>
<dbReference type="EMBL" id="CM035417">
    <property type="protein sequence ID" value="KAH7422494.1"/>
    <property type="molecule type" value="Genomic_DNA"/>
</dbReference>
<name>A0A8T2TM61_CERRI</name>
<protein>
    <recommendedName>
        <fullName evidence="9">MSP domain-containing protein</fullName>
    </recommendedName>
</protein>
<keyword evidence="3 8" id="KW-0812">Transmembrane</keyword>
<evidence type="ECO:0000256" key="4">
    <source>
        <dbReference type="ARBA" id="ARBA00022989"/>
    </source>
</evidence>
<evidence type="ECO:0000256" key="7">
    <source>
        <dbReference type="SAM" id="MobiDB-lite"/>
    </source>
</evidence>
<feature type="region of interest" description="Disordered" evidence="7">
    <location>
        <begin position="126"/>
        <end position="155"/>
    </location>
</feature>
<evidence type="ECO:0000256" key="8">
    <source>
        <dbReference type="SAM" id="Phobius"/>
    </source>
</evidence>
<dbReference type="GO" id="GO:0005789">
    <property type="term" value="C:endoplasmic reticulum membrane"/>
    <property type="evidence" value="ECO:0007669"/>
    <property type="project" value="InterPro"/>
</dbReference>
<feature type="coiled-coil region" evidence="6">
    <location>
        <begin position="162"/>
        <end position="203"/>
    </location>
</feature>
<evidence type="ECO:0000256" key="5">
    <source>
        <dbReference type="ARBA" id="ARBA00023136"/>
    </source>
</evidence>
<dbReference type="InterPro" id="IPR008962">
    <property type="entry name" value="PapD-like_sf"/>
</dbReference>
<dbReference type="FunFam" id="2.60.40.10:FF:000813">
    <property type="entry name" value="Vesicle-associated protein 1-1"/>
    <property type="match status" value="1"/>
</dbReference>
<dbReference type="EMBL" id="CM035417">
    <property type="protein sequence ID" value="KAH7422495.1"/>
    <property type="molecule type" value="Genomic_DNA"/>
</dbReference>
<dbReference type="PIRSF" id="PIRSF019693">
    <property type="entry name" value="VAMP-associated"/>
    <property type="match status" value="1"/>
</dbReference>
<dbReference type="GO" id="GO:0005886">
    <property type="term" value="C:plasma membrane"/>
    <property type="evidence" value="ECO:0007669"/>
    <property type="project" value="TreeGrafter"/>
</dbReference>
<dbReference type="InterPro" id="IPR000535">
    <property type="entry name" value="MSP_dom"/>
</dbReference>
<dbReference type="AlphaFoldDB" id="A0A8T2TM61"/>
<dbReference type="SUPFAM" id="SSF49354">
    <property type="entry name" value="PapD-like"/>
    <property type="match status" value="1"/>
</dbReference>
<dbReference type="PANTHER" id="PTHR10809">
    <property type="entry name" value="VESICLE-ASSOCIATED MEMBRANE PROTEIN-ASSOCIATED PROTEIN"/>
    <property type="match status" value="1"/>
</dbReference>
<keyword evidence="11" id="KW-1185">Reference proteome</keyword>
<feature type="transmembrane region" description="Helical" evidence="8">
    <location>
        <begin position="216"/>
        <end position="236"/>
    </location>
</feature>
<evidence type="ECO:0000256" key="3">
    <source>
        <dbReference type="ARBA" id="ARBA00022692"/>
    </source>
</evidence>
<dbReference type="PROSITE" id="PS50202">
    <property type="entry name" value="MSP"/>
    <property type="match status" value="1"/>
</dbReference>
<comment type="caution">
    <text evidence="10">The sequence shown here is derived from an EMBL/GenBank/DDBJ whole genome shotgun (WGS) entry which is preliminary data.</text>
</comment>
<reference evidence="10" key="1">
    <citation type="submission" date="2021-08" db="EMBL/GenBank/DDBJ databases">
        <title>WGS assembly of Ceratopteris richardii.</title>
        <authorList>
            <person name="Marchant D.B."/>
            <person name="Chen G."/>
            <person name="Jenkins J."/>
            <person name="Shu S."/>
            <person name="Leebens-Mack J."/>
            <person name="Grimwood J."/>
            <person name="Schmutz J."/>
            <person name="Soltis P."/>
            <person name="Soltis D."/>
            <person name="Chen Z.-H."/>
        </authorList>
    </citation>
    <scope>NUCLEOTIDE SEQUENCE</scope>
    <source>
        <strain evidence="10">Whitten #5841</strain>
        <tissue evidence="10">Leaf</tissue>
    </source>
</reference>
<comment type="similarity">
    <text evidence="2">Belongs to the VAMP-associated protein (VAP) (TC 9.B.17) family.</text>
</comment>
<dbReference type="InterPro" id="IPR016763">
    <property type="entry name" value="VAP"/>
</dbReference>
<keyword evidence="6" id="KW-0175">Coiled coil</keyword>
<evidence type="ECO:0000259" key="9">
    <source>
        <dbReference type="PROSITE" id="PS50202"/>
    </source>
</evidence>
<evidence type="ECO:0000256" key="2">
    <source>
        <dbReference type="ARBA" id="ARBA00008932"/>
    </source>
</evidence>
<dbReference type="Proteomes" id="UP000825935">
    <property type="component" value="Chromosome 12"/>
</dbReference>
<sequence length="238" mass="26616">MPTELLSIQPAELQFQFEIRRQVSCSLQLSNTIDKCIAFKVKTTSPKKYCVRPNTGLVSPNGTCEITVTMQAQREAPPDMQCKDKFLVQSVVVPDDFKEQDISQELFNKDAGKDVSETKLRVVYIAPPQPPSPVREEPAEEGGQTGGFENVDRTFHDSGSDINELQLKLAEKKAQIAKLTEEKKTILHNTQQLQEQIASLREKSGRKMAVEQKASGFSFLFILTVGVLGIIVGYIWRS</sequence>
<evidence type="ECO:0000313" key="10">
    <source>
        <dbReference type="EMBL" id="KAH7422494.1"/>
    </source>
</evidence>
<dbReference type="Pfam" id="PF00635">
    <property type="entry name" value="Motile_Sperm"/>
    <property type="match status" value="1"/>
</dbReference>
<evidence type="ECO:0000256" key="6">
    <source>
        <dbReference type="SAM" id="Coils"/>
    </source>
</evidence>
<dbReference type="InterPro" id="IPR013783">
    <property type="entry name" value="Ig-like_fold"/>
</dbReference>
<feature type="domain" description="MSP" evidence="9">
    <location>
        <begin position="5"/>
        <end position="125"/>
    </location>
</feature>
<keyword evidence="4 8" id="KW-1133">Transmembrane helix</keyword>
<dbReference type="OMA" id="MNIEPRE"/>
<accession>A0A8T2TM61</accession>
<organism evidence="10 11">
    <name type="scientific">Ceratopteris richardii</name>
    <name type="common">Triangle waterfern</name>
    <dbReference type="NCBI Taxonomy" id="49495"/>
    <lineage>
        <taxon>Eukaryota</taxon>
        <taxon>Viridiplantae</taxon>
        <taxon>Streptophyta</taxon>
        <taxon>Embryophyta</taxon>
        <taxon>Tracheophyta</taxon>
        <taxon>Polypodiopsida</taxon>
        <taxon>Polypodiidae</taxon>
        <taxon>Polypodiales</taxon>
        <taxon>Pteridineae</taxon>
        <taxon>Pteridaceae</taxon>
        <taxon>Parkerioideae</taxon>
        <taxon>Ceratopteris</taxon>
    </lineage>
</organism>
<gene>
    <name evidence="10" type="ORF">KP509_12G011000</name>
</gene>
<dbReference type="PANTHER" id="PTHR10809:SF6">
    <property type="entry name" value="AT11025P-RELATED"/>
    <property type="match status" value="1"/>
</dbReference>
<dbReference type="GO" id="GO:0090158">
    <property type="term" value="P:endoplasmic reticulum membrane organization"/>
    <property type="evidence" value="ECO:0007669"/>
    <property type="project" value="TreeGrafter"/>
</dbReference>
<dbReference type="GO" id="GO:0061817">
    <property type="term" value="P:endoplasmic reticulum-plasma membrane tethering"/>
    <property type="evidence" value="ECO:0007669"/>
    <property type="project" value="TreeGrafter"/>
</dbReference>
<dbReference type="OrthoDB" id="264603at2759"/>
<dbReference type="Gene3D" id="2.60.40.10">
    <property type="entry name" value="Immunoglobulins"/>
    <property type="match status" value="1"/>
</dbReference>
<comment type="subcellular location">
    <subcellularLocation>
        <location evidence="1">Membrane</location>
        <topology evidence="1">Single-pass type IV membrane protein</topology>
    </subcellularLocation>
</comment>
<proteinExistence type="inferred from homology"/>
<evidence type="ECO:0000313" key="11">
    <source>
        <dbReference type="Proteomes" id="UP000825935"/>
    </source>
</evidence>
<keyword evidence="5 8" id="KW-0472">Membrane</keyword>